<name>A0ABW7N545_9BACT</name>
<comment type="caution">
    <text evidence="1">The sequence shown here is derived from an EMBL/GenBank/DDBJ whole genome shotgun (WGS) entry which is preliminary data.</text>
</comment>
<dbReference type="Proteomes" id="UP001610063">
    <property type="component" value="Unassembled WGS sequence"/>
</dbReference>
<sequence length="135" mass="15421">MLSNEEQLSILVHLSMADKFLAEEESKLIHKIGERCGLSREEVELIIDNPRPIPNLKNLPPDEKFTYLFDVIQLMKVDGKIYQSEIQFCERLALALGYKPGVVADLSAYIYSDPSISTKRSYLRSIADQHLIPKK</sequence>
<gene>
    <name evidence="1" type="ORF">ACHKAR_04645</name>
</gene>
<dbReference type="SUPFAM" id="SSF158682">
    <property type="entry name" value="TerB-like"/>
    <property type="match status" value="1"/>
</dbReference>
<dbReference type="EMBL" id="JBIPKE010000012">
    <property type="protein sequence ID" value="MFH6982713.1"/>
    <property type="molecule type" value="Genomic_DNA"/>
</dbReference>
<dbReference type="RefSeq" id="WP_159578990.1">
    <property type="nucleotide sequence ID" value="NZ_JBIPKE010000012.1"/>
</dbReference>
<dbReference type="Gene3D" id="1.10.3680.10">
    <property type="entry name" value="TerB-like"/>
    <property type="match status" value="2"/>
</dbReference>
<organism evidence="1 2">
    <name type="scientific">Marinoscillum luteum</name>
    <dbReference type="NCBI Taxonomy" id="861051"/>
    <lineage>
        <taxon>Bacteria</taxon>
        <taxon>Pseudomonadati</taxon>
        <taxon>Bacteroidota</taxon>
        <taxon>Cytophagia</taxon>
        <taxon>Cytophagales</taxon>
        <taxon>Reichenbachiellaceae</taxon>
        <taxon>Marinoscillum</taxon>
    </lineage>
</organism>
<evidence type="ECO:0000313" key="2">
    <source>
        <dbReference type="Proteomes" id="UP001610063"/>
    </source>
</evidence>
<protein>
    <submittedName>
        <fullName evidence="1">TerB family tellurite resistance protein</fullName>
    </submittedName>
</protein>
<evidence type="ECO:0000313" key="1">
    <source>
        <dbReference type="EMBL" id="MFH6982713.1"/>
    </source>
</evidence>
<dbReference type="InterPro" id="IPR029024">
    <property type="entry name" value="TerB-like"/>
</dbReference>
<keyword evidence="2" id="KW-1185">Reference proteome</keyword>
<accession>A0ABW7N545</accession>
<reference evidence="1 2" key="1">
    <citation type="journal article" date="2013" name="Int. J. Syst. Evol. Microbiol.">
        <title>Marinoscillum luteum sp. nov., isolated from marine sediment.</title>
        <authorList>
            <person name="Cha I.T."/>
            <person name="Park S.J."/>
            <person name="Kim S.J."/>
            <person name="Kim J.G."/>
            <person name="Jung M.Y."/>
            <person name="Shin K.S."/>
            <person name="Kwon K.K."/>
            <person name="Yang S.H."/>
            <person name="Seo Y.S."/>
            <person name="Rhee S.K."/>
        </authorList>
    </citation>
    <scope>NUCLEOTIDE SEQUENCE [LARGE SCALE GENOMIC DNA]</scope>
    <source>
        <strain evidence="1 2">KCTC 23939</strain>
    </source>
</reference>
<proteinExistence type="predicted"/>